<proteinExistence type="inferred from homology"/>
<keyword evidence="2" id="KW-0378">Hydrolase</keyword>
<gene>
    <name evidence="5" type="ORF">EDB92DRAFT_1889712</name>
</gene>
<dbReference type="Gene3D" id="3.40.50.1820">
    <property type="entry name" value="alpha/beta hydrolase"/>
    <property type="match status" value="1"/>
</dbReference>
<dbReference type="Pfam" id="PF00326">
    <property type="entry name" value="Peptidase_S9"/>
    <property type="match status" value="1"/>
</dbReference>
<evidence type="ECO:0000256" key="2">
    <source>
        <dbReference type="ARBA" id="ARBA00022801"/>
    </source>
</evidence>
<evidence type="ECO:0000313" key="6">
    <source>
        <dbReference type="Proteomes" id="UP001201163"/>
    </source>
</evidence>
<accession>A0AAD4QA41</accession>
<evidence type="ECO:0000256" key="3">
    <source>
        <dbReference type="ARBA" id="ARBA00032829"/>
    </source>
</evidence>
<dbReference type="AlphaFoldDB" id="A0AAD4QA41"/>
<name>A0AAD4QA41_9AGAM</name>
<dbReference type="SUPFAM" id="SSF53474">
    <property type="entry name" value="alpha/beta-Hydrolases"/>
    <property type="match status" value="1"/>
</dbReference>
<dbReference type="PANTHER" id="PTHR42776:SF4">
    <property type="entry name" value="ACYLAMINO-ACID-RELEASING ENZYME"/>
    <property type="match status" value="1"/>
</dbReference>
<dbReference type="GO" id="GO:0006508">
    <property type="term" value="P:proteolysis"/>
    <property type="evidence" value="ECO:0007669"/>
    <property type="project" value="InterPro"/>
</dbReference>
<protein>
    <recommendedName>
        <fullName evidence="3">Dipeptidyl-peptidase V</fullName>
    </recommendedName>
</protein>
<dbReference type="Proteomes" id="UP001201163">
    <property type="component" value="Unassembled WGS sequence"/>
</dbReference>
<evidence type="ECO:0000313" key="5">
    <source>
        <dbReference type="EMBL" id="KAH8983753.1"/>
    </source>
</evidence>
<evidence type="ECO:0000256" key="1">
    <source>
        <dbReference type="ARBA" id="ARBA00010040"/>
    </source>
</evidence>
<evidence type="ECO:0000259" key="4">
    <source>
        <dbReference type="Pfam" id="PF00326"/>
    </source>
</evidence>
<dbReference type="EMBL" id="JAKELL010000085">
    <property type="protein sequence ID" value="KAH8983753.1"/>
    <property type="molecule type" value="Genomic_DNA"/>
</dbReference>
<keyword evidence="6" id="KW-1185">Reference proteome</keyword>
<sequence>MPPALYAQLYPASPIAHVRNVRAPVLLLLWTEDRRVVNVQSKAFFHALRALGREVELLAFEEGHALDGVEATRVGWEATVDWFGRKA</sequence>
<dbReference type="InterPro" id="IPR029058">
    <property type="entry name" value="AB_hydrolase_fold"/>
</dbReference>
<feature type="domain" description="Peptidase S9 prolyl oligopeptidase catalytic" evidence="4">
    <location>
        <begin position="9"/>
        <end position="85"/>
    </location>
</feature>
<comment type="caution">
    <text evidence="5">The sequence shown here is derived from an EMBL/GenBank/DDBJ whole genome shotgun (WGS) entry which is preliminary data.</text>
</comment>
<dbReference type="InterPro" id="IPR001375">
    <property type="entry name" value="Peptidase_S9_cat"/>
</dbReference>
<reference evidence="5" key="1">
    <citation type="submission" date="2022-01" db="EMBL/GenBank/DDBJ databases">
        <title>Comparative genomics reveals a dynamic genome evolution in the ectomycorrhizal milk-cap (Lactarius) mushrooms.</title>
        <authorList>
            <consortium name="DOE Joint Genome Institute"/>
            <person name="Lebreton A."/>
            <person name="Tang N."/>
            <person name="Kuo A."/>
            <person name="LaButti K."/>
            <person name="Drula E."/>
            <person name="Barry K."/>
            <person name="Clum A."/>
            <person name="Lipzen A."/>
            <person name="Mousain D."/>
            <person name="Ng V."/>
            <person name="Wang R."/>
            <person name="Wang X."/>
            <person name="Dai Y."/>
            <person name="Henrissat B."/>
            <person name="Grigoriev I.V."/>
            <person name="Guerin-Laguette A."/>
            <person name="Yu F."/>
            <person name="Martin F.M."/>
        </authorList>
    </citation>
    <scope>NUCLEOTIDE SEQUENCE</scope>
    <source>
        <strain evidence="5">QP</strain>
    </source>
</reference>
<dbReference type="GO" id="GO:0004252">
    <property type="term" value="F:serine-type endopeptidase activity"/>
    <property type="evidence" value="ECO:0007669"/>
    <property type="project" value="TreeGrafter"/>
</dbReference>
<organism evidence="5 6">
    <name type="scientific">Lactarius akahatsu</name>
    <dbReference type="NCBI Taxonomy" id="416441"/>
    <lineage>
        <taxon>Eukaryota</taxon>
        <taxon>Fungi</taxon>
        <taxon>Dikarya</taxon>
        <taxon>Basidiomycota</taxon>
        <taxon>Agaricomycotina</taxon>
        <taxon>Agaricomycetes</taxon>
        <taxon>Russulales</taxon>
        <taxon>Russulaceae</taxon>
        <taxon>Lactarius</taxon>
    </lineage>
</organism>
<comment type="similarity">
    <text evidence="1">Belongs to the peptidase S9C family.</text>
</comment>
<dbReference type="PANTHER" id="PTHR42776">
    <property type="entry name" value="SERINE PEPTIDASE S9 FAMILY MEMBER"/>
    <property type="match status" value="1"/>
</dbReference>